<dbReference type="Proteomes" id="UP000306378">
    <property type="component" value="Unassembled WGS sequence"/>
</dbReference>
<accession>A0A5R8NC59</accession>
<evidence type="ECO:0000313" key="2">
    <source>
        <dbReference type="Proteomes" id="UP000306378"/>
    </source>
</evidence>
<organism evidence="1 2">
    <name type="scientific">Nocardia cyriacigeorgica</name>
    <dbReference type="NCBI Taxonomy" id="135487"/>
    <lineage>
        <taxon>Bacteria</taxon>
        <taxon>Bacillati</taxon>
        <taxon>Actinomycetota</taxon>
        <taxon>Actinomycetes</taxon>
        <taxon>Mycobacteriales</taxon>
        <taxon>Nocardiaceae</taxon>
        <taxon>Nocardia</taxon>
    </lineage>
</organism>
<evidence type="ECO:0000313" key="1">
    <source>
        <dbReference type="EMBL" id="TLF73206.1"/>
    </source>
</evidence>
<comment type="caution">
    <text evidence="1">The sequence shown here is derived from an EMBL/GenBank/DDBJ whole genome shotgun (WGS) entry which is preliminary data.</text>
</comment>
<protein>
    <submittedName>
        <fullName evidence="1">Uncharacterized protein</fullName>
    </submittedName>
</protein>
<name>A0A5R8NC59_9NOCA</name>
<sequence>MQVAGELAPERLATDKQAAATFFAEPMGLAVSVPSGPFVPVQVNDDLTFDFDEDGSRDRGLGVLGREP</sequence>
<reference evidence="1 2" key="1">
    <citation type="submission" date="2019-05" db="EMBL/GenBank/DDBJ databases">
        <title>Genomes sequences of two Nocardia cyriacigeorgica environmental isolates, type strains Nocardia asteroides ATCC 19247 and Nocardia cyriacigeorgica DSM 44484.</title>
        <authorList>
            <person name="Vautrin F."/>
            <person name="Bergeron E."/>
            <person name="Dubost A."/>
            <person name="Abrouk D."/>
            <person name="Rodriguez Nava V."/>
            <person name="Pujic P."/>
        </authorList>
    </citation>
    <scope>NUCLEOTIDE SEQUENCE [LARGE SCALE GENOMIC DNA]</scope>
    <source>
        <strain evidence="1 2">EML 446</strain>
    </source>
</reference>
<dbReference type="AlphaFoldDB" id="A0A5R8NC59"/>
<dbReference type="EMBL" id="VBUT01000013">
    <property type="protein sequence ID" value="TLF73206.1"/>
    <property type="molecule type" value="Genomic_DNA"/>
</dbReference>
<proteinExistence type="predicted"/>
<gene>
    <name evidence="1" type="ORF">FEK34_27075</name>
</gene>